<dbReference type="PANTHER" id="PTHR24123:SF33">
    <property type="entry name" value="PROTEIN HOS4"/>
    <property type="match status" value="1"/>
</dbReference>
<comment type="caution">
    <text evidence="6">The sequence shown here is derived from an EMBL/GenBank/DDBJ whole genome shotgun (WGS) entry which is preliminary data.</text>
</comment>
<protein>
    <submittedName>
        <fullName evidence="6">Uncharacterized protein</fullName>
    </submittedName>
</protein>
<feature type="repeat" description="ANK" evidence="3">
    <location>
        <begin position="331"/>
        <end position="363"/>
    </location>
</feature>
<sequence>MGLSVHGIGGHRPIHAEDDERKSRRHLADAGGQGQRPAKLPGARGERRRREGNHALRRHAAPLCHLLKKDVDGESPIYYAVRLGLFEAAEKLLALRSTGIKNLLHYFVAEDKLEIVKRVHSWNKKLFEAVDPEGKNALHFAALCADLRMCQWLIEKGLDPKSLSVEKMSVLHHAVLNSRHGKELVPFFASLNVDVNGEMEKGETPLHGALFAENLDVARTLLRLGAKLNKSKNNILIFCVMANKLKSAQFVHRRSNSLVKNYVDSKGQTALHVAAACADEKMCAWLVRVGVGAESPESTVLHKVGYNTNHGTKLTPFFVNMGLDLNERDESGKTPIVHALRAGNLAVAETMLGLGADLEIKVGGFNLVHLFLICNNMKAVRYLHRKNKSMVQEILSPQRTNAMHLVATFGDLAMCSWLCKIGFDARDIASHFRNSVLHFATLNRQFGKLLVPFFVYKGVDVNQRNAISMTPLHFALQKENFEVAEALLKSGADSKVKIERDNLLIFCIRKKLRRSAEFVVEKFAEQILEAGAEGQTALHVAARLADLEFFRFLIREDESNNYSCRTSKTKNGLHTDSQGEDDNTKEREDLHRREPTKFSLSCFCFSVVFFLFGVVVYLLAFALMVILETTGFL</sequence>
<feature type="region of interest" description="Disordered" evidence="4">
    <location>
        <begin position="1"/>
        <end position="54"/>
    </location>
</feature>
<evidence type="ECO:0000313" key="6">
    <source>
        <dbReference type="EMBL" id="CAB3386824.1"/>
    </source>
</evidence>
<accession>A0A8S1E1D6</accession>
<dbReference type="AlphaFoldDB" id="A0A8S1E1D6"/>
<feature type="compositionally biased region" description="Basic and acidic residues" evidence="4">
    <location>
        <begin position="14"/>
        <end position="28"/>
    </location>
</feature>
<keyword evidence="1" id="KW-0677">Repeat</keyword>
<gene>
    <name evidence="6" type="ORF">CLODIP_2_CD03519</name>
</gene>
<dbReference type="Pfam" id="PF12796">
    <property type="entry name" value="Ank_2"/>
    <property type="match status" value="2"/>
</dbReference>
<dbReference type="PANTHER" id="PTHR24123">
    <property type="entry name" value="ANKYRIN REPEAT-CONTAINING"/>
    <property type="match status" value="1"/>
</dbReference>
<dbReference type="InterPro" id="IPR002110">
    <property type="entry name" value="Ankyrin_rpt"/>
</dbReference>
<reference evidence="6 7" key="1">
    <citation type="submission" date="2020-04" db="EMBL/GenBank/DDBJ databases">
        <authorList>
            <person name="Alioto T."/>
            <person name="Alioto T."/>
            <person name="Gomez Garrido J."/>
        </authorList>
    </citation>
    <scope>NUCLEOTIDE SEQUENCE [LARGE SCALE GENOMIC DNA]</scope>
</reference>
<feature type="repeat" description="ANK" evidence="3">
    <location>
        <begin position="533"/>
        <end position="565"/>
    </location>
</feature>
<evidence type="ECO:0000256" key="2">
    <source>
        <dbReference type="ARBA" id="ARBA00023043"/>
    </source>
</evidence>
<dbReference type="PROSITE" id="PS50088">
    <property type="entry name" value="ANK_REPEAT"/>
    <property type="match status" value="5"/>
</dbReference>
<dbReference type="Proteomes" id="UP000494165">
    <property type="component" value="Unassembled WGS sequence"/>
</dbReference>
<dbReference type="Gene3D" id="1.25.40.20">
    <property type="entry name" value="Ankyrin repeat-containing domain"/>
    <property type="match status" value="3"/>
</dbReference>
<feature type="compositionally biased region" description="Polar residues" evidence="4">
    <location>
        <begin position="564"/>
        <end position="576"/>
    </location>
</feature>
<dbReference type="SMART" id="SM00248">
    <property type="entry name" value="ANK"/>
    <property type="match status" value="10"/>
</dbReference>
<keyword evidence="5" id="KW-0812">Transmembrane</keyword>
<evidence type="ECO:0000256" key="3">
    <source>
        <dbReference type="PROSITE-ProRule" id="PRU00023"/>
    </source>
</evidence>
<keyword evidence="5" id="KW-0472">Membrane</keyword>
<proteinExistence type="predicted"/>
<evidence type="ECO:0000256" key="4">
    <source>
        <dbReference type="SAM" id="MobiDB-lite"/>
    </source>
</evidence>
<dbReference type="InterPro" id="IPR051165">
    <property type="entry name" value="Multifunctional_ANK_Repeat"/>
</dbReference>
<evidence type="ECO:0000256" key="1">
    <source>
        <dbReference type="ARBA" id="ARBA00022737"/>
    </source>
</evidence>
<feature type="transmembrane region" description="Helical" evidence="5">
    <location>
        <begin position="598"/>
        <end position="627"/>
    </location>
</feature>
<keyword evidence="7" id="KW-1185">Reference proteome</keyword>
<dbReference type="InterPro" id="IPR036770">
    <property type="entry name" value="Ankyrin_rpt-contain_sf"/>
</dbReference>
<organism evidence="6 7">
    <name type="scientific">Cloeon dipterum</name>
    <dbReference type="NCBI Taxonomy" id="197152"/>
    <lineage>
        <taxon>Eukaryota</taxon>
        <taxon>Metazoa</taxon>
        <taxon>Ecdysozoa</taxon>
        <taxon>Arthropoda</taxon>
        <taxon>Hexapoda</taxon>
        <taxon>Insecta</taxon>
        <taxon>Pterygota</taxon>
        <taxon>Palaeoptera</taxon>
        <taxon>Ephemeroptera</taxon>
        <taxon>Pisciforma</taxon>
        <taxon>Baetidae</taxon>
        <taxon>Cloeon</taxon>
    </lineage>
</organism>
<feature type="region of interest" description="Disordered" evidence="4">
    <location>
        <begin position="564"/>
        <end position="590"/>
    </location>
</feature>
<dbReference type="PROSITE" id="PS50297">
    <property type="entry name" value="ANK_REP_REGION"/>
    <property type="match status" value="5"/>
</dbReference>
<feature type="repeat" description="ANK" evidence="3">
    <location>
        <begin position="467"/>
        <end position="499"/>
    </location>
</feature>
<dbReference type="SUPFAM" id="SSF48403">
    <property type="entry name" value="Ankyrin repeat"/>
    <property type="match status" value="2"/>
</dbReference>
<dbReference type="OrthoDB" id="20872at2759"/>
<feature type="repeat" description="ANK" evidence="3">
    <location>
        <begin position="201"/>
        <end position="233"/>
    </location>
</feature>
<name>A0A8S1E1D6_9INSE</name>
<evidence type="ECO:0000313" key="7">
    <source>
        <dbReference type="Proteomes" id="UP000494165"/>
    </source>
</evidence>
<dbReference type="EMBL" id="CADEPI010000514">
    <property type="protein sequence ID" value="CAB3386824.1"/>
    <property type="molecule type" value="Genomic_DNA"/>
</dbReference>
<keyword evidence="2 3" id="KW-0040">ANK repeat</keyword>
<evidence type="ECO:0000256" key="5">
    <source>
        <dbReference type="SAM" id="Phobius"/>
    </source>
</evidence>
<keyword evidence="5" id="KW-1133">Transmembrane helix</keyword>
<feature type="compositionally biased region" description="Basic and acidic residues" evidence="4">
    <location>
        <begin position="44"/>
        <end position="54"/>
    </location>
</feature>
<feature type="repeat" description="ANK" evidence="3">
    <location>
        <begin position="133"/>
        <end position="165"/>
    </location>
</feature>
<dbReference type="Pfam" id="PF00023">
    <property type="entry name" value="Ank"/>
    <property type="match status" value="2"/>
</dbReference>